<reference evidence="2 3" key="1">
    <citation type="submission" date="2024-02" db="EMBL/GenBank/DDBJ databases">
        <authorList>
            <person name="Vignale AGUSTIN F."/>
            <person name="Sosa J E."/>
            <person name="Modenutti C."/>
        </authorList>
    </citation>
    <scope>NUCLEOTIDE SEQUENCE [LARGE SCALE GENOMIC DNA]</scope>
</reference>
<organism evidence="2 3">
    <name type="scientific">Ilex paraguariensis</name>
    <name type="common">yerba mate</name>
    <dbReference type="NCBI Taxonomy" id="185542"/>
    <lineage>
        <taxon>Eukaryota</taxon>
        <taxon>Viridiplantae</taxon>
        <taxon>Streptophyta</taxon>
        <taxon>Embryophyta</taxon>
        <taxon>Tracheophyta</taxon>
        <taxon>Spermatophyta</taxon>
        <taxon>Magnoliopsida</taxon>
        <taxon>eudicotyledons</taxon>
        <taxon>Gunneridae</taxon>
        <taxon>Pentapetalae</taxon>
        <taxon>asterids</taxon>
        <taxon>campanulids</taxon>
        <taxon>Aquifoliales</taxon>
        <taxon>Aquifoliaceae</taxon>
        <taxon>Ilex</taxon>
    </lineage>
</organism>
<evidence type="ECO:0000256" key="1">
    <source>
        <dbReference type="SAM" id="MobiDB-lite"/>
    </source>
</evidence>
<feature type="compositionally biased region" description="Basic and acidic residues" evidence="1">
    <location>
        <begin position="18"/>
        <end position="36"/>
    </location>
</feature>
<dbReference type="EMBL" id="CAUOFW020002835">
    <property type="protein sequence ID" value="CAK9156306.1"/>
    <property type="molecule type" value="Genomic_DNA"/>
</dbReference>
<keyword evidence="3" id="KW-1185">Reference proteome</keyword>
<gene>
    <name evidence="2" type="ORF">ILEXP_LOCUS24811</name>
</gene>
<dbReference type="AlphaFoldDB" id="A0ABC8SGJ2"/>
<proteinExistence type="predicted"/>
<comment type="caution">
    <text evidence="2">The sequence shown here is derived from an EMBL/GenBank/DDBJ whole genome shotgun (WGS) entry which is preliminary data.</text>
</comment>
<name>A0ABC8SGJ2_9AQUA</name>
<evidence type="ECO:0000313" key="3">
    <source>
        <dbReference type="Proteomes" id="UP001642360"/>
    </source>
</evidence>
<sequence length="120" mass="13848">MAIEGKILASKLAGTTKETSEQKKLKHVQNSEKEGIETQGIGNRFRKHSDQSKPHRGAQQQGIWKPHQSLKETLRWESGKSDKYYEDVDIEIVGNALKKIPKFWKEMHQQTHFLVSGFFN</sequence>
<protein>
    <submittedName>
        <fullName evidence="2">Uncharacterized protein</fullName>
    </submittedName>
</protein>
<dbReference type="Proteomes" id="UP001642360">
    <property type="component" value="Unassembled WGS sequence"/>
</dbReference>
<evidence type="ECO:0000313" key="2">
    <source>
        <dbReference type="EMBL" id="CAK9156306.1"/>
    </source>
</evidence>
<feature type="region of interest" description="Disordered" evidence="1">
    <location>
        <begin position="1"/>
        <end position="70"/>
    </location>
</feature>
<accession>A0ABC8SGJ2</accession>